<organism evidence="2 3">
    <name type="scientific">Emergomyces africanus</name>
    <dbReference type="NCBI Taxonomy" id="1955775"/>
    <lineage>
        <taxon>Eukaryota</taxon>
        <taxon>Fungi</taxon>
        <taxon>Dikarya</taxon>
        <taxon>Ascomycota</taxon>
        <taxon>Pezizomycotina</taxon>
        <taxon>Eurotiomycetes</taxon>
        <taxon>Eurotiomycetidae</taxon>
        <taxon>Onygenales</taxon>
        <taxon>Ajellomycetaceae</taxon>
        <taxon>Emergomyces</taxon>
    </lineage>
</organism>
<evidence type="ECO:0000313" key="2">
    <source>
        <dbReference type="EMBL" id="OAX82310.1"/>
    </source>
</evidence>
<feature type="compositionally biased region" description="Gly residues" evidence="1">
    <location>
        <begin position="54"/>
        <end position="76"/>
    </location>
</feature>
<name>A0A1B7NZX0_9EURO</name>
<gene>
    <name evidence="2" type="ORF">ACJ72_03339</name>
</gene>
<dbReference type="EMBL" id="LGUA01000324">
    <property type="protein sequence ID" value="OAX82310.1"/>
    <property type="molecule type" value="Genomic_DNA"/>
</dbReference>
<proteinExistence type="predicted"/>
<feature type="region of interest" description="Disordered" evidence="1">
    <location>
        <begin position="51"/>
        <end position="76"/>
    </location>
</feature>
<evidence type="ECO:0000313" key="3">
    <source>
        <dbReference type="Proteomes" id="UP000091918"/>
    </source>
</evidence>
<keyword evidence="3" id="KW-1185">Reference proteome</keyword>
<protein>
    <submittedName>
        <fullName evidence="2">Uncharacterized protein</fullName>
    </submittedName>
</protein>
<reference evidence="2 3" key="1">
    <citation type="submission" date="2015-07" db="EMBL/GenBank/DDBJ databases">
        <title>Emmonsia species relationships and genome sequence.</title>
        <authorList>
            <person name="Cuomo C.A."/>
            <person name="Schwartz I.S."/>
            <person name="Kenyon C."/>
            <person name="de Hoog G.S."/>
            <person name="Govender N.P."/>
            <person name="Botha A."/>
            <person name="Moreno L."/>
            <person name="de Vries M."/>
            <person name="Munoz J.F."/>
            <person name="Stielow J.B."/>
        </authorList>
    </citation>
    <scope>NUCLEOTIDE SEQUENCE [LARGE SCALE GENOMIC DNA]</scope>
    <source>
        <strain evidence="2 3">CBS 136260</strain>
    </source>
</reference>
<dbReference type="Proteomes" id="UP000091918">
    <property type="component" value="Unassembled WGS sequence"/>
</dbReference>
<evidence type="ECO:0000256" key="1">
    <source>
        <dbReference type="SAM" id="MobiDB-lite"/>
    </source>
</evidence>
<accession>A0A1B7NZX0</accession>
<comment type="caution">
    <text evidence="2">The sequence shown here is derived from an EMBL/GenBank/DDBJ whole genome shotgun (WGS) entry which is preliminary data.</text>
</comment>
<dbReference type="AlphaFoldDB" id="A0A1B7NZX0"/>
<sequence length="99" mass="10208">MNSSAWDYEVIPPDVSMISIVFGGVSIYNNSRTNTSSQPCMNPTSHKYDVSGKAVGGGGDSEGGGGGGGGGGEGGGEGWRWWWWCVEVGSAELYGVIAE</sequence>